<dbReference type="Gene3D" id="1.20.5.110">
    <property type="match status" value="1"/>
</dbReference>
<evidence type="ECO:0000256" key="6">
    <source>
        <dbReference type="ARBA" id="ARBA00023054"/>
    </source>
</evidence>
<dbReference type="GO" id="GO:0006886">
    <property type="term" value="P:intracellular protein transport"/>
    <property type="evidence" value="ECO:0007669"/>
    <property type="project" value="TreeGrafter"/>
</dbReference>
<evidence type="ECO:0000313" key="12">
    <source>
        <dbReference type="Proteomes" id="UP001497525"/>
    </source>
</evidence>
<dbReference type="InterPro" id="IPR045242">
    <property type="entry name" value="Syntaxin"/>
</dbReference>
<organism evidence="11 12">
    <name type="scientific">Calicophoron daubneyi</name>
    <name type="common">Rumen fluke</name>
    <name type="synonym">Paramphistomum daubneyi</name>
    <dbReference type="NCBI Taxonomy" id="300641"/>
    <lineage>
        <taxon>Eukaryota</taxon>
        <taxon>Metazoa</taxon>
        <taxon>Spiralia</taxon>
        <taxon>Lophotrochozoa</taxon>
        <taxon>Platyhelminthes</taxon>
        <taxon>Trematoda</taxon>
        <taxon>Digenea</taxon>
        <taxon>Plagiorchiida</taxon>
        <taxon>Pronocephalata</taxon>
        <taxon>Paramphistomoidea</taxon>
        <taxon>Paramphistomidae</taxon>
        <taxon>Calicophoron</taxon>
    </lineage>
</organism>
<evidence type="ECO:0000256" key="2">
    <source>
        <dbReference type="ARBA" id="ARBA00009063"/>
    </source>
</evidence>
<reference evidence="11" key="1">
    <citation type="submission" date="2024-06" db="EMBL/GenBank/DDBJ databases">
        <authorList>
            <person name="Liu X."/>
            <person name="Lenzi L."/>
            <person name="Haldenby T S."/>
            <person name="Uol C."/>
        </authorList>
    </citation>
    <scope>NUCLEOTIDE SEQUENCE</scope>
</reference>
<protein>
    <recommendedName>
        <fullName evidence="10">t-SNARE coiled-coil homology domain-containing protein</fullName>
    </recommendedName>
</protein>
<keyword evidence="7 9" id="KW-0472">Membrane</keyword>
<sequence>MAVIIGACDRTGEFKACTRSYQQKLISGRASLRPHSAYRARRSNNNAASEFILASKSLSEDLRMTQTKLKKLRIVLEERGASNLDASLQKLVDVIRCDIVDLNKAHSVLKALESKMLSELSSHQQLMKHNSLIVVGLEYHMSHLVNDFRSLLESHRDQVVCTTQSSTPLSTSHHSSSYFSAPTCSVDPSFSPSPAVSQVSPPLPVSNTGQLSSPAVPFPNSYNSPRGLVESRSSSRLVNAPPHSGTNSHQPGWSSHSLLSPPTHTSRPGRSFIPVDESPVGMSEQIPLLHEQTQMQISDQQVRQRDASMKHVESTIVQLGEIYQQFSSLVMEQAEVVTRIDSNVEDTELNIGSAHEHLLAFLRSASARRSFMLKVFGVILICFIIFAWIR</sequence>
<feature type="domain" description="T-SNARE coiled-coil homology" evidence="10">
    <location>
        <begin position="299"/>
        <end position="361"/>
    </location>
</feature>
<dbReference type="GO" id="GO:0048278">
    <property type="term" value="P:vesicle docking"/>
    <property type="evidence" value="ECO:0007669"/>
    <property type="project" value="TreeGrafter"/>
</dbReference>
<dbReference type="GO" id="GO:0006906">
    <property type="term" value="P:vesicle fusion"/>
    <property type="evidence" value="ECO:0007669"/>
    <property type="project" value="TreeGrafter"/>
</dbReference>
<dbReference type="CDD" id="cd15844">
    <property type="entry name" value="SNARE_syntaxin5"/>
    <property type="match status" value="1"/>
</dbReference>
<dbReference type="PANTHER" id="PTHR19957:SF3">
    <property type="entry name" value="SYNTAXIN-5"/>
    <property type="match status" value="1"/>
</dbReference>
<dbReference type="GO" id="GO:0000139">
    <property type="term" value="C:Golgi membrane"/>
    <property type="evidence" value="ECO:0007669"/>
    <property type="project" value="TreeGrafter"/>
</dbReference>
<evidence type="ECO:0000313" key="11">
    <source>
        <dbReference type="EMBL" id="CAL5139960.1"/>
    </source>
</evidence>
<feature type="transmembrane region" description="Helical" evidence="9">
    <location>
        <begin position="371"/>
        <end position="389"/>
    </location>
</feature>
<accession>A0AAV2TT57</accession>
<dbReference type="SMART" id="SM00397">
    <property type="entry name" value="t_SNARE"/>
    <property type="match status" value="1"/>
</dbReference>
<gene>
    <name evidence="11" type="ORF">CDAUBV1_LOCUS15145</name>
</gene>
<keyword evidence="3" id="KW-0813">Transport</keyword>
<name>A0AAV2TT57_CALDB</name>
<dbReference type="Pfam" id="PF05739">
    <property type="entry name" value="SNARE"/>
    <property type="match status" value="1"/>
</dbReference>
<dbReference type="GO" id="GO:0006888">
    <property type="term" value="P:endoplasmic reticulum to Golgi vesicle-mediated transport"/>
    <property type="evidence" value="ECO:0007669"/>
    <property type="project" value="TreeGrafter"/>
</dbReference>
<keyword evidence="4 9" id="KW-0812">Transmembrane</keyword>
<dbReference type="SUPFAM" id="SSF47661">
    <property type="entry name" value="t-snare proteins"/>
    <property type="match status" value="1"/>
</dbReference>
<feature type="compositionally biased region" description="Low complexity" evidence="8">
    <location>
        <begin position="190"/>
        <end position="200"/>
    </location>
</feature>
<dbReference type="PROSITE" id="PS50192">
    <property type="entry name" value="T_SNARE"/>
    <property type="match status" value="1"/>
</dbReference>
<comment type="subcellular location">
    <subcellularLocation>
        <location evidence="1">Membrane</location>
        <topology evidence="1">Single-pass type IV membrane protein</topology>
    </subcellularLocation>
</comment>
<feature type="region of interest" description="Disordered" evidence="8">
    <location>
        <begin position="190"/>
        <end position="272"/>
    </location>
</feature>
<evidence type="ECO:0000256" key="7">
    <source>
        <dbReference type="ARBA" id="ARBA00023136"/>
    </source>
</evidence>
<evidence type="ECO:0000259" key="10">
    <source>
        <dbReference type="PROSITE" id="PS50192"/>
    </source>
</evidence>
<evidence type="ECO:0000256" key="1">
    <source>
        <dbReference type="ARBA" id="ARBA00004211"/>
    </source>
</evidence>
<keyword evidence="6" id="KW-0175">Coiled coil</keyword>
<keyword evidence="5 9" id="KW-1133">Transmembrane helix</keyword>
<comment type="caution">
    <text evidence="11">The sequence shown here is derived from an EMBL/GenBank/DDBJ whole genome shotgun (WGS) entry which is preliminary data.</text>
</comment>
<evidence type="ECO:0000256" key="3">
    <source>
        <dbReference type="ARBA" id="ARBA00022448"/>
    </source>
</evidence>
<proteinExistence type="inferred from homology"/>
<evidence type="ECO:0000256" key="9">
    <source>
        <dbReference type="SAM" id="Phobius"/>
    </source>
</evidence>
<dbReference type="GO" id="GO:0000149">
    <property type="term" value="F:SNARE binding"/>
    <property type="evidence" value="ECO:0007669"/>
    <property type="project" value="TreeGrafter"/>
</dbReference>
<dbReference type="EMBL" id="CAXLJL010000678">
    <property type="protein sequence ID" value="CAL5139960.1"/>
    <property type="molecule type" value="Genomic_DNA"/>
</dbReference>
<dbReference type="InterPro" id="IPR010989">
    <property type="entry name" value="SNARE"/>
</dbReference>
<evidence type="ECO:0000256" key="5">
    <source>
        <dbReference type="ARBA" id="ARBA00022989"/>
    </source>
</evidence>
<comment type="similarity">
    <text evidence="2">Belongs to the syntaxin family.</text>
</comment>
<evidence type="ECO:0000256" key="4">
    <source>
        <dbReference type="ARBA" id="ARBA00022692"/>
    </source>
</evidence>
<dbReference type="InterPro" id="IPR000727">
    <property type="entry name" value="T_SNARE_dom"/>
</dbReference>
<dbReference type="GO" id="GO:0031201">
    <property type="term" value="C:SNARE complex"/>
    <property type="evidence" value="ECO:0007669"/>
    <property type="project" value="TreeGrafter"/>
</dbReference>
<feature type="compositionally biased region" description="Polar residues" evidence="8">
    <location>
        <begin position="244"/>
        <end position="268"/>
    </location>
</feature>
<dbReference type="PANTHER" id="PTHR19957">
    <property type="entry name" value="SYNTAXIN"/>
    <property type="match status" value="1"/>
</dbReference>
<dbReference type="AlphaFoldDB" id="A0AAV2TT57"/>
<dbReference type="Proteomes" id="UP001497525">
    <property type="component" value="Unassembled WGS sequence"/>
</dbReference>
<dbReference type="GO" id="GO:0005484">
    <property type="term" value="F:SNAP receptor activity"/>
    <property type="evidence" value="ECO:0007669"/>
    <property type="project" value="TreeGrafter"/>
</dbReference>
<evidence type="ECO:0000256" key="8">
    <source>
        <dbReference type="SAM" id="MobiDB-lite"/>
    </source>
</evidence>